<dbReference type="InterPro" id="IPR001647">
    <property type="entry name" value="HTH_TetR"/>
</dbReference>
<accession>A0ABS6KPX5</accession>
<keyword evidence="1" id="KW-0805">Transcription regulation</keyword>
<evidence type="ECO:0000256" key="2">
    <source>
        <dbReference type="ARBA" id="ARBA00023125"/>
    </source>
</evidence>
<dbReference type="EMBL" id="VOMB01000020">
    <property type="protein sequence ID" value="MBU9765613.1"/>
    <property type="molecule type" value="Genomic_DNA"/>
</dbReference>
<dbReference type="PROSITE" id="PS50977">
    <property type="entry name" value="HTH_TETR_2"/>
    <property type="match status" value="1"/>
</dbReference>
<dbReference type="Proteomes" id="UP000812982">
    <property type="component" value="Unassembled WGS sequence"/>
</dbReference>
<dbReference type="Pfam" id="PF00440">
    <property type="entry name" value="TetR_N"/>
    <property type="match status" value="1"/>
</dbReference>
<keyword evidence="8" id="KW-1185">Reference proteome</keyword>
<keyword evidence="2 4" id="KW-0238">DNA-binding</keyword>
<evidence type="ECO:0000313" key="8">
    <source>
        <dbReference type="Proteomes" id="UP000812982"/>
    </source>
</evidence>
<evidence type="ECO:0000256" key="4">
    <source>
        <dbReference type="PROSITE-ProRule" id="PRU00335"/>
    </source>
</evidence>
<dbReference type="RefSeq" id="WP_217159393.1">
    <property type="nucleotide sequence ID" value="NZ_VOMB01000020.1"/>
</dbReference>
<keyword evidence="3" id="KW-0804">Transcription</keyword>
<dbReference type="InterPro" id="IPR050109">
    <property type="entry name" value="HTH-type_TetR-like_transc_reg"/>
</dbReference>
<sequence length="234" mass="25369">MGPGTNPSAGRGRPRLEQPRRPGRTAREEILDAAAELFTNHGYASTSTRRIADEVGVRQASLYHHFATKDDILDALLAGTVDAALQLGTELLGSAGPAGGRLHTLVVGDAHQLCTGRWNLGALYLLPELRMDRFEPFRLRRAQLREVYRSLSESVIAECRGPRAAADLPFRLVETVVNSRSDDVEPTPAQPWVIGEGALRILGFVGDFAPLVQATAVRLGVRPPSKPAPLESRP</sequence>
<comment type="caution">
    <text evidence="7">The sequence shown here is derived from an EMBL/GenBank/DDBJ whole genome shotgun (WGS) entry which is preliminary data.</text>
</comment>
<evidence type="ECO:0000256" key="3">
    <source>
        <dbReference type="ARBA" id="ARBA00023163"/>
    </source>
</evidence>
<feature type="region of interest" description="Disordered" evidence="5">
    <location>
        <begin position="1"/>
        <end position="24"/>
    </location>
</feature>
<evidence type="ECO:0000256" key="1">
    <source>
        <dbReference type="ARBA" id="ARBA00023015"/>
    </source>
</evidence>
<name>A0ABS6KPX5_9MYCO</name>
<dbReference type="PANTHER" id="PTHR30055:SF234">
    <property type="entry name" value="HTH-TYPE TRANSCRIPTIONAL REGULATOR BETI"/>
    <property type="match status" value="1"/>
</dbReference>
<dbReference type="PANTHER" id="PTHR30055">
    <property type="entry name" value="HTH-TYPE TRANSCRIPTIONAL REGULATOR RUTR"/>
    <property type="match status" value="1"/>
</dbReference>
<feature type="domain" description="HTH tetR-type" evidence="6">
    <location>
        <begin position="24"/>
        <end position="84"/>
    </location>
</feature>
<gene>
    <name evidence="7" type="ORF">FR943_17380</name>
</gene>
<evidence type="ECO:0000259" key="6">
    <source>
        <dbReference type="PROSITE" id="PS50977"/>
    </source>
</evidence>
<feature type="DNA-binding region" description="H-T-H motif" evidence="4">
    <location>
        <begin position="47"/>
        <end position="66"/>
    </location>
</feature>
<evidence type="ECO:0000313" key="7">
    <source>
        <dbReference type="EMBL" id="MBU9765613.1"/>
    </source>
</evidence>
<proteinExistence type="predicted"/>
<organism evidence="7 8">
    <name type="scientific">[Mycobacterium] fortunisiensis</name>
    <dbReference type="NCBI Taxonomy" id="2600579"/>
    <lineage>
        <taxon>Bacteria</taxon>
        <taxon>Bacillati</taxon>
        <taxon>Actinomycetota</taxon>
        <taxon>Actinomycetes</taxon>
        <taxon>Mycobacteriales</taxon>
        <taxon>Mycobacteriaceae</taxon>
        <taxon>Mycolicibacterium</taxon>
    </lineage>
</organism>
<feature type="compositionally biased region" description="Basic and acidic residues" evidence="5">
    <location>
        <begin position="14"/>
        <end position="24"/>
    </location>
</feature>
<evidence type="ECO:0000256" key="5">
    <source>
        <dbReference type="SAM" id="MobiDB-lite"/>
    </source>
</evidence>
<reference evidence="7 8" key="1">
    <citation type="journal article" date="2021" name="Sci. Rep.">
        <title>Phenotypic and genomic hallmarks of a novel, potentially pathogenic rapidly growing Mycobacterium species related to the Mycobacterium fortuitum complex.</title>
        <authorList>
            <person name="Gharbi R."/>
            <person name="Khanna V."/>
            <person name="Frigui W."/>
            <person name="Mhenni B."/>
            <person name="Brosch R."/>
            <person name="Mardassi H."/>
        </authorList>
    </citation>
    <scope>NUCLEOTIDE SEQUENCE [LARGE SCALE GENOMIC DNA]</scope>
    <source>
        <strain evidence="7 8">TNTM28</strain>
    </source>
</reference>
<protein>
    <submittedName>
        <fullName evidence="7">TetR/AcrR family transcriptional regulator</fullName>
    </submittedName>
</protein>